<dbReference type="InterPro" id="IPR016039">
    <property type="entry name" value="Thiolase-like"/>
</dbReference>
<evidence type="ECO:0000256" key="2">
    <source>
        <dbReference type="ARBA" id="ARBA00023315"/>
    </source>
</evidence>
<dbReference type="Pfam" id="PF08541">
    <property type="entry name" value="ACP_syn_III_C"/>
    <property type="match status" value="1"/>
</dbReference>
<gene>
    <name evidence="4" type="ORF">PXX05_00140</name>
</gene>
<proteinExistence type="predicted"/>
<evidence type="ECO:0000313" key="4">
    <source>
        <dbReference type="EMBL" id="WED43220.1"/>
    </source>
</evidence>
<accession>A0ABY8ARB5</accession>
<evidence type="ECO:0000256" key="1">
    <source>
        <dbReference type="ARBA" id="ARBA00022679"/>
    </source>
</evidence>
<dbReference type="InterPro" id="IPR013747">
    <property type="entry name" value="ACP_syn_III_C"/>
</dbReference>
<evidence type="ECO:0000259" key="3">
    <source>
        <dbReference type="Pfam" id="PF08541"/>
    </source>
</evidence>
<dbReference type="PANTHER" id="PTHR34069">
    <property type="entry name" value="3-OXOACYL-[ACYL-CARRIER-PROTEIN] SYNTHASE 3"/>
    <property type="match status" value="1"/>
</dbReference>
<name>A0ABY8ARB5_9GAMM</name>
<dbReference type="Proteomes" id="UP001222087">
    <property type="component" value="Chromosome"/>
</dbReference>
<feature type="domain" description="Beta-ketoacyl-[acyl-carrier-protein] synthase III C-terminal" evidence="3">
    <location>
        <begin position="292"/>
        <end position="368"/>
    </location>
</feature>
<dbReference type="PANTHER" id="PTHR34069:SF2">
    <property type="entry name" value="BETA-KETOACYL-[ACYL-CARRIER-PROTEIN] SYNTHASE III"/>
    <property type="match status" value="1"/>
</dbReference>
<dbReference type="RefSeq" id="WP_275089033.1">
    <property type="nucleotide sequence ID" value="NZ_CP119078.1"/>
</dbReference>
<evidence type="ECO:0000313" key="5">
    <source>
        <dbReference type="Proteomes" id="UP001222087"/>
    </source>
</evidence>
<organism evidence="4 5">
    <name type="scientific">Legionella cardiaca</name>
    <dbReference type="NCBI Taxonomy" id="1071983"/>
    <lineage>
        <taxon>Bacteria</taxon>
        <taxon>Pseudomonadati</taxon>
        <taxon>Pseudomonadota</taxon>
        <taxon>Gammaproteobacteria</taxon>
        <taxon>Legionellales</taxon>
        <taxon>Legionellaceae</taxon>
        <taxon>Legionella</taxon>
    </lineage>
</organism>
<keyword evidence="2" id="KW-0012">Acyltransferase</keyword>
<dbReference type="SUPFAM" id="SSF53901">
    <property type="entry name" value="Thiolase-like"/>
    <property type="match status" value="1"/>
</dbReference>
<keyword evidence="5" id="KW-1185">Reference proteome</keyword>
<dbReference type="Gene3D" id="3.40.47.10">
    <property type="match status" value="2"/>
</dbReference>
<dbReference type="EMBL" id="CP119078">
    <property type="protein sequence ID" value="WED43220.1"/>
    <property type="molecule type" value="Genomic_DNA"/>
</dbReference>
<protein>
    <submittedName>
        <fullName evidence="4">3-oxoacyl-[acyl-carrier-protein] synthase III C-terminal domain-containing protein</fullName>
    </submittedName>
</protein>
<reference evidence="4 5" key="1">
    <citation type="submission" date="2023-02" db="EMBL/GenBank/DDBJ databases">
        <title>Genome Sequence of L. cardiaca H63T.</title>
        <authorList>
            <person name="Lopez A.E."/>
            <person name="Cianciotto N.P."/>
        </authorList>
    </citation>
    <scope>NUCLEOTIDE SEQUENCE [LARGE SCALE GENOMIC DNA]</scope>
    <source>
        <strain evidence="4 5">H63</strain>
    </source>
</reference>
<sequence>MHDIDIVSIASVVPEQAVLSSEIIKEANGNISPEVRTMFDAMAIHQRYSVVEDYPRYLSGKKQRALIQDINELAVDSIHRCINATDKALNIGLFITITNTAMRPLPCMAYEVIAKINPTILPREVSVINMQNQGCSTLVKAIEIAQSFLATNLGKQALITVAETHTAMSAPTLKRKSIGFKEIRELANEQKRQEETLNLNNLINSYLFGDGAVSLLLQSNENENKFECFHLTNCSCKDTEILHMDEGGSYKPFYDGFPQYYLSKIVPARGLFYSKCLLEKLCKNCSQDDYINDIDLFLIHTGSKKIIDGVRRAFNLESDSEKVSHSYSIINNFGNLSSCSIGFMLDEAINKGKEKGTILLVSFGVGFSGSIAKWHL</sequence>
<keyword evidence="1" id="KW-0808">Transferase</keyword>